<keyword evidence="9" id="KW-1185">Reference proteome</keyword>
<dbReference type="EMBL" id="JADBGQ010000009">
    <property type="protein sequence ID" value="KAG5380582.1"/>
    <property type="molecule type" value="Genomic_DNA"/>
</dbReference>
<evidence type="ECO:0000256" key="3">
    <source>
        <dbReference type="ARBA" id="ARBA00022679"/>
    </source>
</evidence>
<evidence type="ECO:0000256" key="7">
    <source>
        <dbReference type="SAM" id="Phobius"/>
    </source>
</evidence>
<evidence type="ECO:0000256" key="4">
    <source>
        <dbReference type="ARBA" id="ARBA00023136"/>
    </source>
</evidence>
<accession>A0ABQ7L1V3</accession>
<sequence length="624" mass="72902">MKNQKEQNSSLSSSSPSLVAKLLNAQYHQFLNLLSYSLILCCGIIIGILLHSSLQDISSISSPNIQRISQLFLVSSIPSPPHPSPSPPPPSPPPPSQPEHIGLEQFLRPPKKIMHDMEEEELLWRASMTPKIKNYPFRRTPKVAFMFLTKGHLPLAPLWERFFRGHEGLFSIYVHSYPSYNQTDPEGSVFHGRQIPSKRVDWGYVNMVEAEQRLLANALLDISNERFVLLSESCIPLFNFTTVYSYLTKSIQTHVQSYDELGGVGRGRYSPEMKPRIQLRHWRKGSQWFELDRAMALEIISDKIYWPLFYRYCHHGCYTDEHYIPTLLNIKSSLGRRNSNRTLTWVDWSKGGPHPNRFIRYEVTEEFLVKLRSGGEENRQCYHNGEKTNICYLFARKFLPTALGRLLRLAPTRVDWANANMVDAERRLLANALLDINNERFLLLSESCIPLFNFTTIYSYLINSTQTHVDSYDLPFGRVRYNRRMYPHIHLHHWRKGSQWFELDRPMALETVSDTFYWPIFRAYCRCPDEHYFPTLLNLTPSLGSRNSNRTLTWTDWGKRRAHPRSFGGPEVNVEFLKWLRRSDKEYCEHKGVDKTRPCFLFARKFSSNALDKLLRFASTVMYF</sequence>
<keyword evidence="7" id="KW-0812">Transmembrane</keyword>
<evidence type="ECO:0000256" key="6">
    <source>
        <dbReference type="SAM" id="MobiDB-lite"/>
    </source>
</evidence>
<reference evidence="8 9" key="1">
    <citation type="submission" date="2021-03" db="EMBL/GenBank/DDBJ databases">
        <authorList>
            <person name="King G.J."/>
            <person name="Bancroft I."/>
            <person name="Baten A."/>
            <person name="Bloomfield J."/>
            <person name="Borpatragohain P."/>
            <person name="He Z."/>
            <person name="Irish N."/>
            <person name="Irwin J."/>
            <person name="Liu K."/>
            <person name="Mauleon R.P."/>
            <person name="Moore J."/>
            <person name="Morris R."/>
            <person name="Ostergaard L."/>
            <person name="Wang B."/>
            <person name="Wells R."/>
        </authorList>
    </citation>
    <scope>NUCLEOTIDE SEQUENCE [LARGE SCALE GENOMIC DNA]</scope>
    <source>
        <strain evidence="8">R-o-18</strain>
        <tissue evidence="8">Leaf</tissue>
    </source>
</reference>
<comment type="subcellular location">
    <subcellularLocation>
        <location evidence="1">Membrane</location>
        <topology evidence="1">Single-pass type II membrane protein</topology>
    </subcellularLocation>
</comment>
<keyword evidence="4 7" id="KW-0472">Membrane</keyword>
<evidence type="ECO:0000256" key="1">
    <source>
        <dbReference type="ARBA" id="ARBA00004606"/>
    </source>
</evidence>
<gene>
    <name evidence="8" type="primary">A07p042090.1_BraROA</name>
    <name evidence="8" type="ORF">IGI04_028424</name>
</gene>
<evidence type="ECO:0000313" key="8">
    <source>
        <dbReference type="EMBL" id="KAG5380582.1"/>
    </source>
</evidence>
<feature type="region of interest" description="Disordered" evidence="6">
    <location>
        <begin position="78"/>
        <end position="102"/>
    </location>
</feature>
<dbReference type="InterPro" id="IPR044174">
    <property type="entry name" value="BC10-like"/>
</dbReference>
<keyword evidence="5" id="KW-0325">Glycoprotein</keyword>
<keyword evidence="2" id="KW-0328">Glycosyltransferase</keyword>
<evidence type="ECO:0000256" key="2">
    <source>
        <dbReference type="ARBA" id="ARBA00022676"/>
    </source>
</evidence>
<feature type="compositionally biased region" description="Pro residues" evidence="6">
    <location>
        <begin position="78"/>
        <end position="97"/>
    </location>
</feature>
<dbReference type="InterPro" id="IPR003406">
    <property type="entry name" value="Glyco_trans_14"/>
</dbReference>
<protein>
    <submittedName>
        <fullName evidence="8">Uncharacterized protein</fullName>
    </submittedName>
</protein>
<proteinExistence type="predicted"/>
<comment type="caution">
    <text evidence="8">The sequence shown here is derived from an EMBL/GenBank/DDBJ whole genome shotgun (WGS) entry which is preliminary data.</text>
</comment>
<evidence type="ECO:0000313" key="9">
    <source>
        <dbReference type="Proteomes" id="UP000823674"/>
    </source>
</evidence>
<keyword evidence="3" id="KW-0808">Transferase</keyword>
<feature type="transmembrane region" description="Helical" evidence="7">
    <location>
        <begin position="30"/>
        <end position="50"/>
    </location>
</feature>
<dbReference type="Proteomes" id="UP000823674">
    <property type="component" value="Chromosome A07"/>
</dbReference>
<dbReference type="PANTHER" id="PTHR31042">
    <property type="entry name" value="CORE-2/I-BRANCHING BETA-1,6-N-ACETYLGLUCOSAMINYLTRANSFERASE FAMILY PROTEIN-RELATED"/>
    <property type="match status" value="1"/>
</dbReference>
<evidence type="ECO:0000256" key="5">
    <source>
        <dbReference type="ARBA" id="ARBA00023180"/>
    </source>
</evidence>
<organism evidence="8 9">
    <name type="scientific">Brassica rapa subsp. trilocularis</name>
    <dbReference type="NCBI Taxonomy" id="1813537"/>
    <lineage>
        <taxon>Eukaryota</taxon>
        <taxon>Viridiplantae</taxon>
        <taxon>Streptophyta</taxon>
        <taxon>Embryophyta</taxon>
        <taxon>Tracheophyta</taxon>
        <taxon>Spermatophyta</taxon>
        <taxon>Magnoliopsida</taxon>
        <taxon>eudicotyledons</taxon>
        <taxon>Gunneridae</taxon>
        <taxon>Pentapetalae</taxon>
        <taxon>rosids</taxon>
        <taxon>malvids</taxon>
        <taxon>Brassicales</taxon>
        <taxon>Brassicaceae</taxon>
        <taxon>Brassiceae</taxon>
        <taxon>Brassica</taxon>
    </lineage>
</organism>
<dbReference type="Pfam" id="PF02485">
    <property type="entry name" value="Branch"/>
    <property type="match status" value="2"/>
</dbReference>
<name>A0ABQ7L1V3_BRACM</name>
<dbReference type="PANTHER" id="PTHR31042:SF131">
    <property type="entry name" value="CORE-2_I-BRANCHING BETA-1,6-N-ACETYLGLUCOSAMINYLTRANSFERASE FAMILY PROTEIN"/>
    <property type="match status" value="1"/>
</dbReference>
<keyword evidence="7" id="KW-1133">Transmembrane helix</keyword>